<evidence type="ECO:0000313" key="4">
    <source>
        <dbReference type="Proteomes" id="UP000253472"/>
    </source>
</evidence>
<dbReference type="Proteomes" id="UP000253472">
    <property type="component" value="Unassembled WGS sequence"/>
</dbReference>
<organism evidence="3 4">
    <name type="scientific">Candida viswanathii</name>
    <dbReference type="NCBI Taxonomy" id="5486"/>
    <lineage>
        <taxon>Eukaryota</taxon>
        <taxon>Fungi</taxon>
        <taxon>Dikarya</taxon>
        <taxon>Ascomycota</taxon>
        <taxon>Saccharomycotina</taxon>
        <taxon>Pichiomycetes</taxon>
        <taxon>Debaryomycetaceae</taxon>
        <taxon>Candida/Lodderomyces clade</taxon>
        <taxon>Candida</taxon>
    </lineage>
</organism>
<dbReference type="InterPro" id="IPR040108">
    <property type="entry name" value="Laa1/Sip1/HEATR5"/>
</dbReference>
<feature type="compositionally biased region" description="Low complexity" evidence="1">
    <location>
        <begin position="470"/>
        <end position="480"/>
    </location>
</feature>
<comment type="caution">
    <text evidence="3">The sequence shown here is derived from an EMBL/GenBank/DDBJ whole genome shotgun (WGS) entry which is preliminary data.</text>
</comment>
<dbReference type="GO" id="GO:0005794">
    <property type="term" value="C:Golgi apparatus"/>
    <property type="evidence" value="ECO:0007669"/>
    <property type="project" value="TreeGrafter"/>
</dbReference>
<dbReference type="GO" id="GO:0008104">
    <property type="term" value="P:intracellular protein localization"/>
    <property type="evidence" value="ECO:0007669"/>
    <property type="project" value="TreeGrafter"/>
</dbReference>
<evidence type="ECO:0000256" key="1">
    <source>
        <dbReference type="SAM" id="MobiDB-lite"/>
    </source>
</evidence>
<dbReference type="GO" id="GO:0005829">
    <property type="term" value="C:cytosol"/>
    <property type="evidence" value="ECO:0007669"/>
    <property type="project" value="GOC"/>
</dbReference>
<evidence type="ECO:0000259" key="2">
    <source>
        <dbReference type="Pfam" id="PF25808"/>
    </source>
</evidence>
<dbReference type="InterPro" id="IPR057981">
    <property type="entry name" value="TPR_LAA1-like_C"/>
</dbReference>
<dbReference type="PANTHER" id="PTHR21663">
    <property type="entry name" value="HYPOTHETICAL HEAT DOMAIN-CONTAINING"/>
    <property type="match status" value="1"/>
</dbReference>
<evidence type="ECO:0000313" key="3">
    <source>
        <dbReference type="EMBL" id="RCK62799.1"/>
    </source>
</evidence>
<sequence length="2153" mass="245648">MDQFPEILKRYNKSEVFNYLTNLSTKLSNKEEQESIPESDYLIYLSQLNQLVDKANIPYDTKKKKDADATAAADESKQQISYNVYRLVSKNFVLVLHKLPSKVYDLANLLLNFLVLRDNGELSPITQISIIILIDLYENFPNSLGSLINFSITQIYKILKKYPNINSNLIFLLNSITKNATKMDIDEKTQAKLMKVVTKGITSETISYNMDQECTSSVLIKKNYVLCYKNLLLLAVSTNYEMLLAASTSSSSAGAKMKPEAIMNLQHQFQMNLITTHEKNISYGLSNYSKEVRIAMVELLANFLINLVPTGKFNAIEYLVTLFPLPDYNQWDSTLSARFDPEGEPLIEVRREKNTILGRDSEAVINSNLELALFQASITETIIFYLQLEQFQNLEFLSTNLTFILDTILAKFVEINTMENHLMNEEWNKVVKYWGTVVEYIVQETGSASHEVLCQFIYGKFVPDAHNEDSAASSTSSGDTLTRTQSLNRQRKRESKIFSFKTKSSTKKKNVSTQEVFPYKNPYQAYFLLFIIDMLLPYGVNFESLKKEEKPVSKDDDEELELPKTSNESDSSFIRDILLNLIVNNNCYIRNYALQSLLVYAKNELAEINQLILHTFRLVDQEHKHSDKEGSKGDENISPISSVRLFSYSLALLSLIKQTDPALLQNLTIVKVLSFCTQTLKHNSQSGVKNASCWIILSSLVTLYNFSEYVKLNSSQFLVFWKSLLTSQFISTSLNSSTPEGQAHEIIVNLQLRNFSLVCLLNYLNSVELTPESLKQIQFLLTKSYNYLSYLESNIDVVGGITSLNSTSFNESDYNPNILNNLSYTNFAFNNKLSNDRVLISLIFYSKKILFQSFTKLATLLKNDINSNMVIFLIKVFSDAKLFSRLQSPETEKPKTKSKSLNKVADLDDNLVLSDGYNYSFGVTSKFQAGSVNIDELLIKFPFDFGREETQWLRNTFATERTTLPKSSIEQEYQPEVGSWFDYFEKIAFLSTDNSINYEPGILLTQNYSAHTKFLTNLTTSLVDLSIELFQLVFPYLSTKIQFSLLEQIRNSLTAKPIDPLRLKAIQINVATALHGVVSNITKKKIALDESITLVVIDIIKKMPLESDELIKINASTFGLVTQLLDKDGTMGQITGLINDIVTDLNPYKRGFSLLSLSSIYWNSKVGFSDIYSISLQLLNDPNPVVYHFTIVSTIQLFEANLDNILLIPTVLNKIYSNYLNDYFGYDTTNKILVNLKTKFSSISELTRLLKLFVSSLGPTLRDWEPQEKVKLKDLIISLSYGVGLTTLDDYVEVYKQLLLLFQELIIFDPNLIEGEVGFFRDLLNLIISKNLKISLASVSPTSLNIDTIFPFNSSDDLYSGAYECYYELLKIFGVEILTPETINLLWVSMNIKPCHQLKQFIYLWLETSLDKNWFGILNSLFKLSSKKLMGPFIETNYQQKLLPLLQRQKKKSVNNVDFRDEEIENIVGDNLSDLDKNEPISWEFKLFIYELLNHLLELAVRNPKLIDRLKLKIADIVKLSFLGSTSSITEIKIKGIELLNRALGLFGELADPLYPGVSILEQQQAQIISALIPCFAPGNDYKVIVDAINVSSKFINLPRIKFYSKQRILKTLIYLLEEISSSKFVRFGFLENMSEFGRKSIQLSILNCWAVLKIDVYEDPENVEPEFAETLAKYSTLLTSLWILVLREFSTLKYSESSSRELEIYGNYWINLVSVLSSELETNSEFINKQLSGDAQNFFFILFSQCVESLIKNRNVPEILMSVKRLVKSPDLVTLLFNNEIFGEIVDLFDRLILIDDDTEIQCSLVEIISILFHTYVKAHKDDLESGFDKLFELIRIAMLPLFRILPFLRSDFDPNNESNQLVLKHVDSAANLLVLKKAFENLEEMTIALPDVVRADLYSCLLYIFAKIYESKNRLLISLIVPLLKLIVVESHKVAPDLVTTFYNNIRENFEIDVQNNYSVITTLILVTNGGVKLSDESSKNLSHSLLQLLENNETAATGIQCIKSLLQFSHKLHENLAVIKFLISSLIKHLSGGRDEYSIEPRIAIEILMLFTRLVVDDEQKQIALYSIIVPVLVRQEEVDKSYLHEKLIFLVQQNANSFKQVVNSYLDEEQKKLAEEIVKLNAGTNGRTINQSQDSFEQAPEIQLKTFGA</sequence>
<gene>
    <name evidence="3" type="primary">LAA1_1</name>
    <name evidence="3" type="ORF">Cantr_08881</name>
</gene>
<dbReference type="PANTHER" id="PTHR21663:SF0">
    <property type="entry name" value="HEAT REPEAT-CONTAINING PROTEIN 5B"/>
    <property type="match status" value="1"/>
</dbReference>
<dbReference type="GO" id="GO:0016020">
    <property type="term" value="C:membrane"/>
    <property type="evidence" value="ECO:0007669"/>
    <property type="project" value="TreeGrafter"/>
</dbReference>
<dbReference type="OrthoDB" id="192608at2759"/>
<dbReference type="STRING" id="5486.A0A367YB17"/>
<dbReference type="EMBL" id="QLNQ01000025">
    <property type="protein sequence ID" value="RCK62799.1"/>
    <property type="molecule type" value="Genomic_DNA"/>
</dbReference>
<proteinExistence type="predicted"/>
<dbReference type="GO" id="GO:0042147">
    <property type="term" value="P:retrograde transport, endosome to Golgi"/>
    <property type="evidence" value="ECO:0007669"/>
    <property type="project" value="TreeGrafter"/>
</dbReference>
<feature type="region of interest" description="Disordered" evidence="1">
    <location>
        <begin position="547"/>
        <end position="566"/>
    </location>
</feature>
<feature type="domain" description="LAA1-like C-terminal TPR repeats" evidence="2">
    <location>
        <begin position="1977"/>
        <end position="2130"/>
    </location>
</feature>
<name>A0A367YB17_9ASCO</name>
<accession>A0A367YB17</accession>
<protein>
    <submittedName>
        <fullName evidence="3">AP-1 accessory protein LAA1</fullName>
    </submittedName>
</protein>
<dbReference type="GO" id="GO:0030139">
    <property type="term" value="C:endocytic vesicle"/>
    <property type="evidence" value="ECO:0007669"/>
    <property type="project" value="TreeGrafter"/>
</dbReference>
<keyword evidence="4" id="KW-1185">Reference proteome</keyword>
<reference evidence="3 4" key="1">
    <citation type="submission" date="2018-06" db="EMBL/GenBank/DDBJ databases">
        <title>Whole genome sequencing of Candida tropicalis (genome annotated by CSBL at Korea University).</title>
        <authorList>
            <person name="Ahn J."/>
        </authorList>
    </citation>
    <scope>NUCLEOTIDE SEQUENCE [LARGE SCALE GENOMIC DNA]</scope>
    <source>
        <strain evidence="3 4">ATCC 20962</strain>
    </source>
</reference>
<dbReference type="GO" id="GO:0006897">
    <property type="term" value="P:endocytosis"/>
    <property type="evidence" value="ECO:0007669"/>
    <property type="project" value="TreeGrafter"/>
</dbReference>
<dbReference type="InterPro" id="IPR046837">
    <property type="entry name" value="Laa1/Sip1/HEATR5-like_HEAT"/>
</dbReference>
<dbReference type="Pfam" id="PF20210">
    <property type="entry name" value="Laa1_Sip1_HTR5"/>
    <property type="match status" value="1"/>
</dbReference>
<feature type="region of interest" description="Disordered" evidence="1">
    <location>
        <begin position="469"/>
        <end position="494"/>
    </location>
</feature>
<dbReference type="Pfam" id="PF25808">
    <property type="entry name" value="TPR_LAA1_C"/>
    <property type="match status" value="1"/>
</dbReference>